<feature type="domain" description="EamA" evidence="9">
    <location>
        <begin position="11"/>
        <end position="147"/>
    </location>
</feature>
<feature type="transmembrane region" description="Helical" evidence="8">
    <location>
        <begin position="77"/>
        <end position="97"/>
    </location>
</feature>
<dbReference type="Pfam" id="PF00892">
    <property type="entry name" value="EamA"/>
    <property type="match status" value="2"/>
</dbReference>
<dbReference type="PANTHER" id="PTHR22911:SF137">
    <property type="entry name" value="SOLUTE CARRIER FAMILY 35 MEMBER G2-RELATED"/>
    <property type="match status" value="1"/>
</dbReference>
<dbReference type="RefSeq" id="WP_162668979.1">
    <property type="nucleotide sequence ID" value="NZ_LR593886.1"/>
</dbReference>
<evidence type="ECO:0000256" key="6">
    <source>
        <dbReference type="ARBA" id="ARBA00022989"/>
    </source>
</evidence>
<evidence type="ECO:0000259" key="9">
    <source>
        <dbReference type="Pfam" id="PF00892"/>
    </source>
</evidence>
<sequence>MSDPNAAQFRSGLTYGLVAYLWWGMVPLYFAALAKFGVPAWEILAHRIAWSLPIMFLLTMLAAGWSDVFRVLRSRKLVLTLLGSALFLALNWLIYIYATVTGRVVDASLGYYILPLVNAAFATLYLKECLRPAHYPALLLVLVGVAIPCVAVGYLPWIAVALPITFGVYGLMRKQAPVESMTGLTIETLLMLPVSLGFLIYLSVRGENHLSANDWGLNALIAFSGIVTVVPLLTYTLSLRRLPLLAVSFIQFLSPTAQMLIAILWLGEKHRLTPENIAAFACVWAAIGIFIVDAVLQVRQKRRRDPLRNSPVVVVTPKFGVLPSAVPRR</sequence>
<keyword evidence="11" id="KW-1185">Reference proteome</keyword>
<dbReference type="KEGG" id="gms:SOIL9_32700"/>
<dbReference type="InterPro" id="IPR000620">
    <property type="entry name" value="EamA_dom"/>
</dbReference>
<keyword evidence="7 8" id="KW-0472">Membrane</keyword>
<keyword evidence="6 8" id="KW-1133">Transmembrane helix</keyword>
<feature type="transmembrane region" description="Helical" evidence="8">
    <location>
        <begin position="184"/>
        <end position="203"/>
    </location>
</feature>
<feature type="transmembrane region" description="Helical" evidence="8">
    <location>
        <begin position="244"/>
        <end position="265"/>
    </location>
</feature>
<keyword evidence="3" id="KW-0813">Transport</keyword>
<protein>
    <recommendedName>
        <fullName evidence="9">EamA domain-containing protein</fullName>
    </recommendedName>
</protein>
<dbReference type="AlphaFoldDB" id="A0A6P2D2W7"/>
<reference evidence="10 11" key="1">
    <citation type="submission" date="2019-05" db="EMBL/GenBank/DDBJ databases">
        <authorList>
            <consortium name="Science for Life Laboratories"/>
        </authorList>
    </citation>
    <scope>NUCLEOTIDE SEQUENCE [LARGE SCALE GENOMIC DNA]</scope>
    <source>
        <strain evidence="10">Soil9</strain>
    </source>
</reference>
<evidence type="ECO:0000256" key="4">
    <source>
        <dbReference type="ARBA" id="ARBA00022475"/>
    </source>
</evidence>
<feature type="transmembrane region" description="Helical" evidence="8">
    <location>
        <begin position="109"/>
        <end position="126"/>
    </location>
</feature>
<feature type="transmembrane region" description="Helical" evidence="8">
    <location>
        <begin position="215"/>
        <end position="237"/>
    </location>
</feature>
<evidence type="ECO:0000256" key="3">
    <source>
        <dbReference type="ARBA" id="ARBA00022448"/>
    </source>
</evidence>
<dbReference type="EMBL" id="LR593886">
    <property type="protein sequence ID" value="VTR94444.1"/>
    <property type="molecule type" value="Genomic_DNA"/>
</dbReference>
<evidence type="ECO:0000256" key="5">
    <source>
        <dbReference type="ARBA" id="ARBA00022692"/>
    </source>
</evidence>
<feature type="transmembrane region" description="Helical" evidence="8">
    <location>
        <begin position="44"/>
        <end position="65"/>
    </location>
</feature>
<dbReference type="NCBIfam" id="TIGR00688">
    <property type="entry name" value="rarD"/>
    <property type="match status" value="1"/>
</dbReference>
<gene>
    <name evidence="10" type="ORF">SOIL9_32700</name>
</gene>
<feature type="transmembrane region" description="Helical" evidence="8">
    <location>
        <begin position="12"/>
        <end position="32"/>
    </location>
</feature>
<dbReference type="SUPFAM" id="SSF103481">
    <property type="entry name" value="Multidrug resistance efflux transporter EmrE"/>
    <property type="match status" value="2"/>
</dbReference>
<dbReference type="Proteomes" id="UP000464178">
    <property type="component" value="Chromosome"/>
</dbReference>
<comment type="similarity">
    <text evidence="2">Belongs to the EamA transporter family.</text>
</comment>
<comment type="subcellular location">
    <subcellularLocation>
        <location evidence="1">Cell membrane</location>
        <topology evidence="1">Multi-pass membrane protein</topology>
    </subcellularLocation>
</comment>
<name>A0A6P2D2W7_9BACT</name>
<evidence type="ECO:0000256" key="8">
    <source>
        <dbReference type="SAM" id="Phobius"/>
    </source>
</evidence>
<dbReference type="GO" id="GO:0005886">
    <property type="term" value="C:plasma membrane"/>
    <property type="evidence" value="ECO:0007669"/>
    <property type="project" value="UniProtKB-SubCell"/>
</dbReference>
<keyword evidence="5 8" id="KW-0812">Transmembrane</keyword>
<keyword evidence="4" id="KW-1003">Cell membrane</keyword>
<organism evidence="10 11">
    <name type="scientific">Gemmata massiliana</name>
    <dbReference type="NCBI Taxonomy" id="1210884"/>
    <lineage>
        <taxon>Bacteria</taxon>
        <taxon>Pseudomonadati</taxon>
        <taxon>Planctomycetota</taxon>
        <taxon>Planctomycetia</taxon>
        <taxon>Gemmatales</taxon>
        <taxon>Gemmataceae</taxon>
        <taxon>Gemmata</taxon>
    </lineage>
</organism>
<evidence type="ECO:0000256" key="2">
    <source>
        <dbReference type="ARBA" id="ARBA00007362"/>
    </source>
</evidence>
<feature type="domain" description="EamA" evidence="9">
    <location>
        <begin position="159"/>
        <end position="290"/>
    </location>
</feature>
<evidence type="ECO:0000313" key="11">
    <source>
        <dbReference type="Proteomes" id="UP000464178"/>
    </source>
</evidence>
<proteinExistence type="inferred from homology"/>
<evidence type="ECO:0000256" key="7">
    <source>
        <dbReference type="ARBA" id="ARBA00023136"/>
    </source>
</evidence>
<dbReference type="PANTHER" id="PTHR22911">
    <property type="entry name" value="ACYL-MALONYL CONDENSING ENZYME-RELATED"/>
    <property type="match status" value="1"/>
</dbReference>
<evidence type="ECO:0000256" key="1">
    <source>
        <dbReference type="ARBA" id="ARBA00004651"/>
    </source>
</evidence>
<accession>A0A6P2D2W7</accession>
<evidence type="ECO:0000313" key="10">
    <source>
        <dbReference type="EMBL" id="VTR94444.1"/>
    </source>
</evidence>
<dbReference type="InterPro" id="IPR004626">
    <property type="entry name" value="RarD"/>
</dbReference>
<feature type="transmembrane region" description="Helical" evidence="8">
    <location>
        <begin position="277"/>
        <end position="296"/>
    </location>
</feature>
<dbReference type="InterPro" id="IPR037185">
    <property type="entry name" value="EmrE-like"/>
</dbReference>